<name>A0A939F848_9ACTN</name>
<protein>
    <submittedName>
        <fullName evidence="1">Uncharacterized protein</fullName>
    </submittedName>
</protein>
<reference evidence="1" key="1">
    <citation type="submission" date="2021-03" db="EMBL/GenBank/DDBJ databases">
        <title>Streptomyces poriferae sp. nov., a novel marine sponge-derived Actinobacteria species with anti-MRSA activity.</title>
        <authorList>
            <person name="Sandoval-Powers M."/>
            <person name="Kralova S."/>
            <person name="Nguyen G.-S."/>
            <person name="Fawwal D."/>
            <person name="Degnes K."/>
            <person name="Klinkenberg G."/>
            <person name="Sletta H."/>
            <person name="Wentzel A."/>
            <person name="Liles M.R."/>
        </authorList>
    </citation>
    <scope>NUCLEOTIDE SEQUENCE</scope>
    <source>
        <strain evidence="1">DSM 41794</strain>
    </source>
</reference>
<dbReference type="RefSeq" id="WP_206963760.1">
    <property type="nucleotide sequence ID" value="NZ_BAAAJJ010000019.1"/>
</dbReference>
<sequence>MPLSTNLSLGLLEGTAVAVIGSLGRHRVDAKAEHILTEALNDGLRLGDVAKRLNEYGQGVGGEMSKVILLGDPAISFPNRSASSLRAVVSPKHVDGRGTPAPTAIDATTMVEVNHLSTQVLPALQRLRWMDIEVDQAALIQWDDAAIHLARVCLQPFHDDAPMAGELTSVLSDDVASAQINILKGIVENAHATWWRPGGPLLSECQPVASTAVPCPHCGRNSARSSIYRHRTREDLLVHLGICPRCGTWRWSSAAGGPVRHTTPMDIQARVGEAISLTAALHNDSNRTVRGAAAFVFVNGAYEHLPAPTVQAVTLAPGVSEPMTVTVRPDRRRVSVDLHEGMFLTLIDGAFSAYPLVVDLRPSRTG</sequence>
<dbReference type="Proteomes" id="UP000664167">
    <property type="component" value="Unassembled WGS sequence"/>
</dbReference>
<keyword evidence="2" id="KW-1185">Reference proteome</keyword>
<evidence type="ECO:0000313" key="1">
    <source>
        <dbReference type="EMBL" id="MBO0514356.1"/>
    </source>
</evidence>
<gene>
    <name evidence="1" type="ORF">J0695_21545</name>
</gene>
<comment type="caution">
    <text evidence="1">The sequence shown here is derived from an EMBL/GenBank/DDBJ whole genome shotgun (WGS) entry which is preliminary data.</text>
</comment>
<dbReference type="EMBL" id="JAFLRJ010000201">
    <property type="protein sequence ID" value="MBO0514356.1"/>
    <property type="molecule type" value="Genomic_DNA"/>
</dbReference>
<accession>A0A939F848</accession>
<evidence type="ECO:0000313" key="2">
    <source>
        <dbReference type="Proteomes" id="UP000664167"/>
    </source>
</evidence>
<proteinExistence type="predicted"/>
<organism evidence="1 2">
    <name type="scientific">Streptomyces beijiangensis</name>
    <dbReference type="NCBI Taxonomy" id="163361"/>
    <lineage>
        <taxon>Bacteria</taxon>
        <taxon>Bacillati</taxon>
        <taxon>Actinomycetota</taxon>
        <taxon>Actinomycetes</taxon>
        <taxon>Kitasatosporales</taxon>
        <taxon>Streptomycetaceae</taxon>
        <taxon>Streptomyces</taxon>
    </lineage>
</organism>
<dbReference type="AlphaFoldDB" id="A0A939F848"/>